<dbReference type="HOGENOM" id="CLU_195969_0_0_10"/>
<feature type="transmembrane region" description="Helical" evidence="1">
    <location>
        <begin position="42"/>
        <end position="67"/>
    </location>
</feature>
<keyword evidence="3" id="KW-1185">Reference proteome</keyword>
<protein>
    <submittedName>
        <fullName evidence="2">Uncharacterized protein</fullName>
    </submittedName>
</protein>
<keyword evidence="1" id="KW-1133">Transmembrane helix</keyword>
<dbReference type="GeneID" id="89454514"/>
<feature type="transmembrane region" description="Helical" evidence="1">
    <location>
        <begin position="12"/>
        <end position="30"/>
    </location>
</feature>
<dbReference type="RefSeq" id="WP_013187694.1">
    <property type="nucleotide sequence ID" value="NC_014230.1"/>
</dbReference>
<dbReference type="EMBL" id="CP002046">
    <property type="protein sequence ID" value="EAP86309.1"/>
    <property type="molecule type" value="Genomic_DNA"/>
</dbReference>
<evidence type="ECO:0000313" key="2">
    <source>
        <dbReference type="EMBL" id="EAP86309.1"/>
    </source>
</evidence>
<reference evidence="2 3" key="1">
    <citation type="journal article" date="2010" name="J. Bacteriol.">
        <title>The complete genome sequence of Croceibacter atlanticus HTCC2559T.</title>
        <authorList>
            <person name="Oh H.M."/>
            <person name="Kang I."/>
            <person name="Ferriera S."/>
            <person name="Giovannoni S.J."/>
            <person name="Cho J.C."/>
        </authorList>
    </citation>
    <scope>NUCLEOTIDE SEQUENCE [LARGE SCALE GENOMIC DNA]</scope>
    <source>
        <strain evidence="3">ATCC BAA-628 / HTCC2559 / KCTC 12090</strain>
    </source>
</reference>
<dbReference type="AlphaFoldDB" id="A3U923"/>
<evidence type="ECO:0000256" key="1">
    <source>
        <dbReference type="SAM" id="Phobius"/>
    </source>
</evidence>
<accession>A3U923</accession>
<gene>
    <name evidence="2" type="ordered locus">CA2559_09753</name>
</gene>
<proteinExistence type="predicted"/>
<dbReference type="STRING" id="216432.CA2559_09753"/>
<sequence length="72" mass="8109">MKTNKELLYKGIKYLASSLPLIFLGPSIVYSSFNNQDHPLYVYILVIGLIMMICAILLISVGLKVLIKAFFN</sequence>
<organism evidence="2 3">
    <name type="scientific">Croceibacter atlanticus (strain ATCC BAA-628 / JCM 21780 / CIP 108009 / IAM 15332 / KCTC 12090 / HTCC2559)</name>
    <dbReference type="NCBI Taxonomy" id="216432"/>
    <lineage>
        <taxon>Bacteria</taxon>
        <taxon>Pseudomonadati</taxon>
        <taxon>Bacteroidota</taxon>
        <taxon>Flavobacteriia</taxon>
        <taxon>Flavobacteriales</taxon>
        <taxon>Flavobacteriaceae</taxon>
        <taxon>Croceibacter</taxon>
    </lineage>
</organism>
<keyword evidence="1" id="KW-0812">Transmembrane</keyword>
<evidence type="ECO:0000313" key="3">
    <source>
        <dbReference type="Proteomes" id="UP000002297"/>
    </source>
</evidence>
<name>A3U923_CROAH</name>
<dbReference type="KEGG" id="cat:CA2559_09753"/>
<dbReference type="eggNOG" id="ENOG5032Y75">
    <property type="taxonomic scope" value="Bacteria"/>
</dbReference>
<dbReference type="InterPro" id="IPR046077">
    <property type="entry name" value="DUF6095"/>
</dbReference>
<dbReference type="Proteomes" id="UP000002297">
    <property type="component" value="Chromosome"/>
</dbReference>
<dbReference type="Pfam" id="PF19589">
    <property type="entry name" value="DUF6095"/>
    <property type="match status" value="1"/>
</dbReference>
<keyword evidence="1" id="KW-0472">Membrane</keyword>